<dbReference type="RefSeq" id="WP_010423102.1">
    <property type="nucleotide sequence ID" value="NZ_OY974080.1"/>
</dbReference>
<reference evidence="1 2" key="1">
    <citation type="submission" date="2024-02" db="EMBL/GenBank/DDBJ databases">
        <authorList>
            <person name="Nijsse B."/>
            <person name="Sprong H."/>
        </authorList>
    </citation>
    <scope>NUCLEOTIDE SEQUENCE [LARGE SCALE GENOMIC DNA]</scope>
    <source>
        <strain evidence="1">OB144</strain>
    </source>
</reference>
<evidence type="ECO:0008006" key="3">
    <source>
        <dbReference type="Google" id="ProtNLM"/>
    </source>
</evidence>
<name>A0ABM9NCU6_RICHE</name>
<evidence type="ECO:0000313" key="2">
    <source>
        <dbReference type="Proteomes" id="UP001642485"/>
    </source>
</evidence>
<dbReference type="Proteomes" id="UP001642485">
    <property type="component" value="Chromosome"/>
</dbReference>
<organism evidence="1 2">
    <name type="scientific">Rickettsia helvetica</name>
    <dbReference type="NCBI Taxonomy" id="35789"/>
    <lineage>
        <taxon>Bacteria</taxon>
        <taxon>Pseudomonadati</taxon>
        <taxon>Pseudomonadota</taxon>
        <taxon>Alphaproteobacteria</taxon>
        <taxon>Rickettsiales</taxon>
        <taxon>Rickettsiaceae</taxon>
        <taxon>Rickettsieae</taxon>
        <taxon>Rickettsia</taxon>
        <taxon>spotted fever group</taxon>
    </lineage>
</organism>
<accession>A0ABM9NCU6</accession>
<evidence type="ECO:0000313" key="1">
    <source>
        <dbReference type="EMBL" id="CAK9121388.1"/>
    </source>
</evidence>
<protein>
    <recommendedName>
        <fullName evidence="3">Acyl-[acyl-carrier-protein]--UDP-N-acetylglucosamine O-acyltransferase</fullName>
    </recommendedName>
</protein>
<dbReference type="EMBL" id="OZ018776">
    <property type="protein sequence ID" value="CAK9121388.1"/>
    <property type="molecule type" value="Genomic_DNA"/>
</dbReference>
<proteinExistence type="predicted"/>
<sequence length="91" mass="10388">MIRRSKNDLKKRQEEIVEELVKIGEASENKKIDIKDPRVKDAITSLINAEPDKNEEPAMGAKPVLSINSTIQNIQENISKFVKKTRTCRLL</sequence>
<gene>
    <name evidence="1" type="ORF">OB144RH_06325</name>
</gene>
<keyword evidence="2" id="KW-1185">Reference proteome</keyword>